<dbReference type="Proteomes" id="UP000584642">
    <property type="component" value="Unassembled WGS sequence"/>
</dbReference>
<evidence type="ECO:0000256" key="1">
    <source>
        <dbReference type="SAM" id="MobiDB-lite"/>
    </source>
</evidence>
<evidence type="ECO:0000313" key="2">
    <source>
        <dbReference type="EMBL" id="NYZ22278.1"/>
    </source>
</evidence>
<dbReference type="RefSeq" id="WP_180284050.1">
    <property type="nucleotide sequence ID" value="NZ_JABFDB010000016.1"/>
</dbReference>
<dbReference type="EMBL" id="JABFDB010000016">
    <property type="protein sequence ID" value="NYZ22278.1"/>
    <property type="molecule type" value="Genomic_DNA"/>
</dbReference>
<proteinExistence type="predicted"/>
<reference evidence="2 3" key="1">
    <citation type="submission" date="2020-05" db="EMBL/GenBank/DDBJ databases">
        <title>Azospirillum oleiclasticum sp. nov, a nitrogen-fixing and heavy crude oil-emulsifying bacterium isolated from the crude oil of Yumen Oilfield.</title>
        <authorList>
            <person name="Wu D."/>
            <person name="Cai M."/>
            <person name="Zhang X."/>
        </authorList>
    </citation>
    <scope>NUCLEOTIDE SEQUENCE [LARGE SCALE GENOMIC DNA]</scope>
    <source>
        <strain evidence="2 3">ROY-1-1-2</strain>
    </source>
</reference>
<keyword evidence="3" id="KW-1185">Reference proteome</keyword>
<protein>
    <submittedName>
        <fullName evidence="2">Uncharacterized protein</fullName>
    </submittedName>
</protein>
<name>A0ABX2TGN4_9PROT</name>
<sequence length="126" mass="12870">MTAPAYATPRWKAALYLSVLGAGLGWAAWGDLVGVRVLTVGDTEPGTLDHCLATHLPETTNALAAQAVGRACRSAVAEGGPSPYAACILSSLDGMLSRQGAATTERACRAGPEEASLDGGEPRPHL</sequence>
<evidence type="ECO:0000313" key="3">
    <source>
        <dbReference type="Proteomes" id="UP000584642"/>
    </source>
</evidence>
<feature type="region of interest" description="Disordered" evidence="1">
    <location>
        <begin position="103"/>
        <end position="126"/>
    </location>
</feature>
<organism evidence="2 3">
    <name type="scientific">Azospirillum oleiclasticum</name>
    <dbReference type="NCBI Taxonomy" id="2735135"/>
    <lineage>
        <taxon>Bacteria</taxon>
        <taxon>Pseudomonadati</taxon>
        <taxon>Pseudomonadota</taxon>
        <taxon>Alphaproteobacteria</taxon>
        <taxon>Rhodospirillales</taxon>
        <taxon>Azospirillaceae</taxon>
        <taxon>Azospirillum</taxon>
    </lineage>
</organism>
<accession>A0ABX2TGN4</accession>
<comment type="caution">
    <text evidence="2">The sequence shown here is derived from an EMBL/GenBank/DDBJ whole genome shotgun (WGS) entry which is preliminary data.</text>
</comment>
<gene>
    <name evidence="2" type="ORF">HND93_21410</name>
</gene>